<reference evidence="1 2" key="1">
    <citation type="submission" date="2019-11" db="EMBL/GenBank/DDBJ databases">
        <title>Spirosoma endbachense sp. nov., isolated from a natural salt meadow.</title>
        <authorList>
            <person name="Rojas J."/>
            <person name="Ambika Manirajan B."/>
            <person name="Ratering S."/>
            <person name="Suarez C."/>
            <person name="Geissler-Plaum R."/>
            <person name="Schnell S."/>
        </authorList>
    </citation>
    <scope>NUCLEOTIDE SEQUENCE [LARGE SCALE GENOMIC DNA]</scope>
    <source>
        <strain evidence="1 2">I-24</strain>
    </source>
</reference>
<organism evidence="1 2">
    <name type="scientific">Spirosoma endbachense</name>
    <dbReference type="NCBI Taxonomy" id="2666025"/>
    <lineage>
        <taxon>Bacteria</taxon>
        <taxon>Pseudomonadati</taxon>
        <taxon>Bacteroidota</taxon>
        <taxon>Cytophagia</taxon>
        <taxon>Cytophagales</taxon>
        <taxon>Cytophagaceae</taxon>
        <taxon>Spirosoma</taxon>
    </lineage>
</organism>
<evidence type="ECO:0000313" key="1">
    <source>
        <dbReference type="EMBL" id="QHV94062.1"/>
    </source>
</evidence>
<dbReference type="KEGG" id="senf:GJR95_03030"/>
<dbReference type="EMBL" id="CP045997">
    <property type="protein sequence ID" value="QHV94062.1"/>
    <property type="molecule type" value="Genomic_DNA"/>
</dbReference>
<dbReference type="Gene3D" id="2.40.160.130">
    <property type="entry name" value="Capsule assembly protein Wzi"/>
    <property type="match status" value="1"/>
</dbReference>
<keyword evidence="2" id="KW-1185">Reference proteome</keyword>
<name>A0A6P1VPM2_9BACT</name>
<sequence>MLSPYLVKTLLSIIFWAAISPLALAQIDSLTLPPRRLTIYDIEVGGLIASGSRTPFWLQANQFGIVPTNSPAGSVRVGISERFQLSTSHLNRSISYGIQAVGNAARTSAVLLPQAYVSLDLGHFSLWGGRKKEIIGLGDSTLSSGFYSWSGNALPITKLQIGTNGFTPLGFTRGLVSVHAFFAHGWFANSDSIQQSYLHQKALYVRIGRPDSRIRLTAGVLHNAQWGGHSAYLPALVAQNGQLPNSFKDYMYVLTAREGSESDSPNLTEFDRVNRVGNHLGSIDFSAEMALGQWQAMAYYQHPFEDKSGVVFVNMPDGLYGLTLKRQPTKSGGFQVRHILLEYFNTMSQSGSLTHTGSRYDGQDDYFNNYQYLDGWAQKQHVIGSPFLSRRADLRPERQNEQPSKRIWAIANNRVQMGHLGLAGTIGQGIQWQTRLSMSLNYGTYRHPFDEPVSQFSGAAWLTWPLTWLGGSELKTAIAIDQGQLYENSVGGWVSIRKTLKTTK</sequence>
<protein>
    <recommendedName>
        <fullName evidence="3">Capsule assembly Wzi family protein</fullName>
    </recommendedName>
</protein>
<proteinExistence type="predicted"/>
<dbReference type="Proteomes" id="UP000464577">
    <property type="component" value="Chromosome"/>
</dbReference>
<dbReference type="InterPro" id="IPR038636">
    <property type="entry name" value="Wzi_sf"/>
</dbReference>
<evidence type="ECO:0000313" key="2">
    <source>
        <dbReference type="Proteomes" id="UP000464577"/>
    </source>
</evidence>
<evidence type="ECO:0008006" key="3">
    <source>
        <dbReference type="Google" id="ProtNLM"/>
    </source>
</evidence>
<accession>A0A6P1VPM2</accession>
<dbReference type="AlphaFoldDB" id="A0A6P1VPM2"/>
<gene>
    <name evidence="1" type="ORF">GJR95_03030</name>
</gene>